<evidence type="ECO:0000313" key="3">
    <source>
        <dbReference type="EMBL" id="KAG0275092.1"/>
    </source>
</evidence>
<evidence type="ECO:0000256" key="2">
    <source>
        <dbReference type="SAM" id="SignalP"/>
    </source>
</evidence>
<comment type="caution">
    <text evidence="3">The sequence shown here is derived from an EMBL/GenBank/DDBJ whole genome shotgun (WGS) entry which is preliminary data.</text>
</comment>
<reference evidence="3" key="1">
    <citation type="journal article" date="2020" name="Fungal Divers.">
        <title>Resolving the Mortierellaceae phylogeny through synthesis of multi-gene phylogenetics and phylogenomics.</title>
        <authorList>
            <person name="Vandepol N."/>
            <person name="Liber J."/>
            <person name="Desiro A."/>
            <person name="Na H."/>
            <person name="Kennedy M."/>
            <person name="Barry K."/>
            <person name="Grigoriev I.V."/>
            <person name="Miller A.N."/>
            <person name="O'Donnell K."/>
            <person name="Stajich J.E."/>
            <person name="Bonito G."/>
        </authorList>
    </citation>
    <scope>NUCLEOTIDE SEQUENCE</scope>
    <source>
        <strain evidence="3">NRRL 28262</strain>
    </source>
</reference>
<dbReference type="Proteomes" id="UP001194580">
    <property type="component" value="Unassembled WGS sequence"/>
</dbReference>
<feature type="region of interest" description="Disordered" evidence="1">
    <location>
        <begin position="42"/>
        <end position="75"/>
    </location>
</feature>
<accession>A0AAD4DEZ5</accession>
<gene>
    <name evidence="3" type="ORF">BGZ95_009191</name>
</gene>
<sequence length="105" mass="10699">MKISAIIAFFAIVALVQAAPAPVPASTGKKVHSEAAAASIASYQDKPGPKASSAHKNKAAPGEAAVPMRKRGESAVNAEVKKNKLCVKAPVNADVKNVKVLSGLL</sequence>
<evidence type="ECO:0000256" key="1">
    <source>
        <dbReference type="SAM" id="MobiDB-lite"/>
    </source>
</evidence>
<feature type="signal peptide" evidence="2">
    <location>
        <begin position="1"/>
        <end position="18"/>
    </location>
</feature>
<organism evidence="3 4">
    <name type="scientific">Linnemannia exigua</name>
    <dbReference type="NCBI Taxonomy" id="604196"/>
    <lineage>
        <taxon>Eukaryota</taxon>
        <taxon>Fungi</taxon>
        <taxon>Fungi incertae sedis</taxon>
        <taxon>Mucoromycota</taxon>
        <taxon>Mortierellomycotina</taxon>
        <taxon>Mortierellomycetes</taxon>
        <taxon>Mortierellales</taxon>
        <taxon>Mortierellaceae</taxon>
        <taxon>Linnemannia</taxon>
    </lineage>
</organism>
<keyword evidence="4" id="KW-1185">Reference proteome</keyword>
<name>A0AAD4DEZ5_9FUNG</name>
<keyword evidence="2" id="KW-0732">Signal</keyword>
<feature type="chain" id="PRO_5042147621" evidence="2">
    <location>
        <begin position="19"/>
        <end position="105"/>
    </location>
</feature>
<dbReference type="EMBL" id="JAAAIL010000525">
    <property type="protein sequence ID" value="KAG0275092.1"/>
    <property type="molecule type" value="Genomic_DNA"/>
</dbReference>
<dbReference type="AlphaFoldDB" id="A0AAD4DEZ5"/>
<evidence type="ECO:0000313" key="4">
    <source>
        <dbReference type="Proteomes" id="UP001194580"/>
    </source>
</evidence>
<protein>
    <submittedName>
        <fullName evidence="3">Uncharacterized protein</fullName>
    </submittedName>
</protein>
<proteinExistence type="predicted"/>